<organism evidence="2 3">
    <name type="scientific">Deinococcus roseus</name>
    <dbReference type="NCBI Taxonomy" id="392414"/>
    <lineage>
        <taxon>Bacteria</taxon>
        <taxon>Thermotogati</taxon>
        <taxon>Deinococcota</taxon>
        <taxon>Deinococci</taxon>
        <taxon>Deinococcales</taxon>
        <taxon>Deinococcaceae</taxon>
        <taxon>Deinococcus</taxon>
    </lineage>
</organism>
<dbReference type="Proteomes" id="UP000632222">
    <property type="component" value="Unassembled WGS sequence"/>
</dbReference>
<sequence length="224" mass="23444">MNPSTTHFKNLGGLSALINGIAYIIGLGLALTLLAPTMQADPATQVAFMAQNQTLLALWHLCIYLIAGVFMVPLSLAFHERLKAGSVALVQTATAFGLIWAVTIIGSGMLNINDLGVVSRLHSQNPEQAVTVWMALSAVERGLGGAIELPGGIWTLLVSLAALQTRQLPTALNVLGILVGSAGILTVLPVLSDLGSVFGLGMVLWFLWAGIVLMGKPSRKAVLA</sequence>
<evidence type="ECO:0000256" key="1">
    <source>
        <dbReference type="SAM" id="Phobius"/>
    </source>
</evidence>
<keyword evidence="3" id="KW-1185">Reference proteome</keyword>
<accession>A0ABQ2D456</accession>
<dbReference type="EMBL" id="BMOD01000012">
    <property type="protein sequence ID" value="GGJ42371.1"/>
    <property type="molecule type" value="Genomic_DNA"/>
</dbReference>
<proteinExistence type="predicted"/>
<feature type="transmembrane region" description="Helical" evidence="1">
    <location>
        <begin position="88"/>
        <end position="110"/>
    </location>
</feature>
<feature type="transmembrane region" description="Helical" evidence="1">
    <location>
        <begin position="143"/>
        <end position="163"/>
    </location>
</feature>
<keyword evidence="1" id="KW-0472">Membrane</keyword>
<evidence type="ECO:0000313" key="3">
    <source>
        <dbReference type="Proteomes" id="UP000632222"/>
    </source>
</evidence>
<dbReference type="InterPro" id="IPR025495">
    <property type="entry name" value="DUF4386"/>
</dbReference>
<evidence type="ECO:0000313" key="2">
    <source>
        <dbReference type="EMBL" id="GGJ42371.1"/>
    </source>
</evidence>
<dbReference type="Pfam" id="PF14329">
    <property type="entry name" value="DUF4386"/>
    <property type="match status" value="1"/>
</dbReference>
<gene>
    <name evidence="2" type="ORF">GCM10008938_30650</name>
</gene>
<feature type="transmembrane region" description="Helical" evidence="1">
    <location>
        <begin position="197"/>
        <end position="215"/>
    </location>
</feature>
<evidence type="ECO:0008006" key="4">
    <source>
        <dbReference type="Google" id="ProtNLM"/>
    </source>
</evidence>
<feature type="transmembrane region" description="Helical" evidence="1">
    <location>
        <begin position="12"/>
        <end position="35"/>
    </location>
</feature>
<feature type="transmembrane region" description="Helical" evidence="1">
    <location>
        <begin position="55"/>
        <end position="76"/>
    </location>
</feature>
<protein>
    <recommendedName>
        <fullName evidence="4">DUF4386 domain-containing protein</fullName>
    </recommendedName>
</protein>
<name>A0ABQ2D456_9DEIO</name>
<dbReference type="RefSeq" id="WP_189003852.1">
    <property type="nucleotide sequence ID" value="NZ_BMOD01000012.1"/>
</dbReference>
<comment type="caution">
    <text evidence="2">The sequence shown here is derived from an EMBL/GenBank/DDBJ whole genome shotgun (WGS) entry which is preliminary data.</text>
</comment>
<reference evidence="3" key="1">
    <citation type="journal article" date="2019" name="Int. J. Syst. Evol. Microbiol.">
        <title>The Global Catalogue of Microorganisms (GCM) 10K type strain sequencing project: providing services to taxonomists for standard genome sequencing and annotation.</title>
        <authorList>
            <consortium name="The Broad Institute Genomics Platform"/>
            <consortium name="The Broad Institute Genome Sequencing Center for Infectious Disease"/>
            <person name="Wu L."/>
            <person name="Ma J."/>
        </authorList>
    </citation>
    <scope>NUCLEOTIDE SEQUENCE [LARGE SCALE GENOMIC DNA]</scope>
    <source>
        <strain evidence="3">JCM 14370</strain>
    </source>
</reference>
<feature type="transmembrane region" description="Helical" evidence="1">
    <location>
        <begin position="170"/>
        <end position="191"/>
    </location>
</feature>
<keyword evidence="1" id="KW-0812">Transmembrane</keyword>
<keyword evidence="1" id="KW-1133">Transmembrane helix</keyword>